<evidence type="ECO:0000313" key="10">
    <source>
        <dbReference type="Proteomes" id="UP000192276"/>
    </source>
</evidence>
<dbReference type="SUPFAM" id="SSF48452">
    <property type="entry name" value="TPR-like"/>
    <property type="match status" value="1"/>
</dbReference>
<evidence type="ECO:0000256" key="3">
    <source>
        <dbReference type="ARBA" id="ARBA00022729"/>
    </source>
</evidence>
<comment type="subcellular location">
    <subcellularLocation>
        <location evidence="1">Cell outer membrane</location>
    </subcellularLocation>
</comment>
<keyword evidence="4" id="KW-0472">Membrane</keyword>
<evidence type="ECO:0000256" key="1">
    <source>
        <dbReference type="ARBA" id="ARBA00004442"/>
    </source>
</evidence>
<dbReference type="Pfam" id="PF07980">
    <property type="entry name" value="SusD_RagB"/>
    <property type="match status" value="1"/>
</dbReference>
<evidence type="ECO:0000313" key="9">
    <source>
        <dbReference type="EMBL" id="OQP68273.1"/>
    </source>
</evidence>
<dbReference type="Gene3D" id="1.25.40.390">
    <property type="match status" value="1"/>
</dbReference>
<organism evidence="9 10">
    <name type="scientific">Niastella populi</name>
    <dbReference type="NCBI Taxonomy" id="550983"/>
    <lineage>
        <taxon>Bacteria</taxon>
        <taxon>Pseudomonadati</taxon>
        <taxon>Bacteroidota</taxon>
        <taxon>Chitinophagia</taxon>
        <taxon>Chitinophagales</taxon>
        <taxon>Chitinophagaceae</taxon>
        <taxon>Niastella</taxon>
    </lineage>
</organism>
<sequence length="622" mass="72036">MRKLNTYMLLLSFAFMMAACSKFLDVIPREFHQEEDLFTDIKQAEKEVAVLYSRLPWDFNANDGTNGTLLSAGSDEAYHNWDQSDARLFEQGAWNPLSNPLSNYYVTFENVRIAWHFLENIDKVPVLEERIRQQYQDVVIPRYKNEVKFLLAFYYFELFKRYGAVPIIDRYYKIAEMNELLQIERRPVNEVVAFIVKLCDEAAPNLPLTYEDDPNEVGRVTRGAALALKAKTLLYAASPLFNGGEVDGQPITVNGRNVKTTLLAVTNSDGTPLFNQQYDANKWKLAADAALAVINLGRYTLHPVQQELFYKRNFTEVIWHKQGRAFDANAWDRNLMPNGTDYGSSGSLSMTNAMINSYEMKNGLPPDDPNSGHLPDRWVDTSMRVFRDRTWKTANVRIRGMYHNRDPRFYTDVYFNGMPLLHRNVITEYVTNAGSNNDGWGNKTGQNTRTGYYVQKWVDPTQNPRDRPNTNMRNFPIYRLADVYLWYAEAMNEFQDAPDNEVYRYLNEVRNRVKMPALPVTGRAEDLTKQGMRQRIRNERKIELSMEGHRFFDTRRWLIAHTAECTELMGLNINAGGENFYKPAPVRSGSRVFNIHHYLMPIPTVEITKAPGVLVQNYGWER</sequence>
<dbReference type="Pfam" id="PF14322">
    <property type="entry name" value="SusD-like_3"/>
    <property type="match status" value="1"/>
</dbReference>
<feature type="signal peptide" evidence="6">
    <location>
        <begin position="1"/>
        <end position="18"/>
    </location>
</feature>
<evidence type="ECO:0000259" key="7">
    <source>
        <dbReference type="Pfam" id="PF07980"/>
    </source>
</evidence>
<dbReference type="OrthoDB" id="608091at2"/>
<keyword evidence="5" id="KW-0998">Cell outer membrane</keyword>
<dbReference type="InterPro" id="IPR033985">
    <property type="entry name" value="SusD-like_N"/>
</dbReference>
<dbReference type="RefSeq" id="WP_081158439.1">
    <property type="nucleotide sequence ID" value="NZ_LWBP01000001.1"/>
</dbReference>
<dbReference type="AlphaFoldDB" id="A0A1V9GCD3"/>
<evidence type="ECO:0000256" key="4">
    <source>
        <dbReference type="ARBA" id="ARBA00023136"/>
    </source>
</evidence>
<dbReference type="PROSITE" id="PS51257">
    <property type="entry name" value="PROKAR_LIPOPROTEIN"/>
    <property type="match status" value="1"/>
</dbReference>
<evidence type="ECO:0000259" key="8">
    <source>
        <dbReference type="Pfam" id="PF14322"/>
    </source>
</evidence>
<keyword evidence="3 6" id="KW-0732">Signal</keyword>
<dbReference type="InterPro" id="IPR012944">
    <property type="entry name" value="SusD_RagB_dom"/>
</dbReference>
<dbReference type="InterPro" id="IPR011990">
    <property type="entry name" value="TPR-like_helical_dom_sf"/>
</dbReference>
<dbReference type="Proteomes" id="UP000192276">
    <property type="component" value="Unassembled WGS sequence"/>
</dbReference>
<evidence type="ECO:0000256" key="6">
    <source>
        <dbReference type="SAM" id="SignalP"/>
    </source>
</evidence>
<comment type="similarity">
    <text evidence="2">Belongs to the SusD family.</text>
</comment>
<protein>
    <recommendedName>
        <fullName evidence="11">Starch-binding protein</fullName>
    </recommendedName>
</protein>
<evidence type="ECO:0008006" key="11">
    <source>
        <dbReference type="Google" id="ProtNLM"/>
    </source>
</evidence>
<reference evidence="10" key="1">
    <citation type="submission" date="2016-04" db="EMBL/GenBank/DDBJ databases">
        <authorList>
            <person name="Chen L."/>
            <person name="Zhuang W."/>
            <person name="Wang G."/>
        </authorList>
    </citation>
    <scope>NUCLEOTIDE SEQUENCE [LARGE SCALE GENOMIC DNA]</scope>
    <source>
        <strain evidence="10">208</strain>
    </source>
</reference>
<gene>
    <name evidence="9" type="ORF">A4R26_00225</name>
</gene>
<comment type="caution">
    <text evidence="9">The sequence shown here is derived from an EMBL/GenBank/DDBJ whole genome shotgun (WGS) entry which is preliminary data.</text>
</comment>
<accession>A0A1V9GCD3</accession>
<proteinExistence type="inferred from homology"/>
<name>A0A1V9GCD3_9BACT</name>
<dbReference type="EMBL" id="LWBP01000001">
    <property type="protein sequence ID" value="OQP68273.1"/>
    <property type="molecule type" value="Genomic_DNA"/>
</dbReference>
<dbReference type="STRING" id="550983.A4R26_00225"/>
<evidence type="ECO:0000256" key="2">
    <source>
        <dbReference type="ARBA" id="ARBA00006275"/>
    </source>
</evidence>
<evidence type="ECO:0000256" key="5">
    <source>
        <dbReference type="ARBA" id="ARBA00023237"/>
    </source>
</evidence>
<feature type="chain" id="PRO_5011963675" description="Starch-binding protein" evidence="6">
    <location>
        <begin position="19"/>
        <end position="622"/>
    </location>
</feature>
<feature type="domain" description="SusD-like N-terminal" evidence="8">
    <location>
        <begin position="90"/>
        <end position="232"/>
    </location>
</feature>
<keyword evidence="10" id="KW-1185">Reference proteome</keyword>
<feature type="domain" description="RagB/SusD" evidence="7">
    <location>
        <begin position="315"/>
        <end position="620"/>
    </location>
</feature>
<dbReference type="GO" id="GO:0009279">
    <property type="term" value="C:cell outer membrane"/>
    <property type="evidence" value="ECO:0007669"/>
    <property type="project" value="UniProtKB-SubCell"/>
</dbReference>